<name>A0ACC1D0F6_9NEOP</name>
<proteinExistence type="predicted"/>
<dbReference type="Proteomes" id="UP000824533">
    <property type="component" value="Linkage Group LG12"/>
</dbReference>
<protein>
    <submittedName>
        <fullName evidence="1">Uncharacterized protein</fullName>
    </submittedName>
</protein>
<sequence length="938" mass="108377">MEIANHIRKFKVFLERILHEKYELSNYHSENLLKYLEDSSESSAGKVLLETPAFSDLIFYSLENIQNATTSVKIFIIKIITILYRNELQFSKLQMQGIKLCTIRNCVLENLQARIPSPVLQEACLKVAIAQVSHISGLKFIVELKLWEKIIYPEMCRRPKRVAKAAYEFVSTLLWTLNDYEDEETINEIMSFLIRPINNCAYQTIEVLDTDDDDTIAESILTSLHVMFTVLDQIDKIMMPNKLLPIIRYSLTMSKRTHRVFRYTRNPEVVSLLSDSFIRYDIANAYDSVSRHDKSYSDFYNEILPKFLNIITLIVKKRMVQSTLDYVVRTNILWTKVKKKLQTSSFQTNGQTYEIENQLLMLVLVPLVIYVINRCRSRNESKAEEFYVKLGQVMTEHIVKSSYIFRAVVEESDLKQIAIQAVKELFKLQGHLNSEQAGILFQCLYYILDLFVVTDGDGGLILSDNPLESTDDVKLLALVLDATKMLLKEHNIRWYENVEIISLQTGLMNLLKQNILPSKQLLQVMDLIDLSIKKFLSPDMTLLVESQQGSALNEIGGVMKALIQHEDWEVRDSALSLLLSCTEIAFVKYVPLQKLICENDLISLAIQAAFSDTEFYAQITALKCLAAATKIESIWREVLASNPNIYRQLVYIVRNNPEGMVRREAVNVLTQVYTNQKVPENFCKSMYAIMSSAALDDLYWEVQLAALNFWKHTIQSHLVYRGMVNGRFPSVTFSKEKRKIIVLNEKEIERQLIGIMNNLSTIGCLTVLKECMKEDYNIEVMEQAYSMAKDLLKILEYYKFEKVPNDTPVEVVHNEIVAKEKVNIEEFPMDLSLSYTLDMQEKVIGSILDTQQSDLIIHMHDSYVEMESNRMDEDVQIVPTNRDTNLHPNVFLEFFKRTDYVAVIQAKKTWNKEAYTLDSLLDEVMGLEENYDILPSCD</sequence>
<gene>
    <name evidence="1" type="ORF">K1T71_007433</name>
</gene>
<comment type="caution">
    <text evidence="1">The sequence shown here is derived from an EMBL/GenBank/DDBJ whole genome shotgun (WGS) entry which is preliminary data.</text>
</comment>
<keyword evidence="2" id="KW-1185">Reference proteome</keyword>
<accession>A0ACC1D0F6</accession>
<evidence type="ECO:0000313" key="2">
    <source>
        <dbReference type="Proteomes" id="UP000824533"/>
    </source>
</evidence>
<evidence type="ECO:0000313" key="1">
    <source>
        <dbReference type="EMBL" id="KAJ0177424.1"/>
    </source>
</evidence>
<reference evidence="1 2" key="1">
    <citation type="journal article" date="2021" name="Front. Genet.">
        <title>Chromosome-Level Genome Assembly Reveals Significant Gene Expansion in the Toll and IMD Signaling Pathways of Dendrolimus kikuchii.</title>
        <authorList>
            <person name="Zhou J."/>
            <person name="Wu P."/>
            <person name="Xiong Z."/>
            <person name="Liu N."/>
            <person name="Zhao N."/>
            <person name="Ji M."/>
            <person name="Qiu Y."/>
            <person name="Yang B."/>
        </authorList>
    </citation>
    <scope>NUCLEOTIDE SEQUENCE [LARGE SCALE GENOMIC DNA]</scope>
    <source>
        <strain evidence="1">Ann1</strain>
    </source>
</reference>
<dbReference type="EMBL" id="CM034398">
    <property type="protein sequence ID" value="KAJ0177424.1"/>
    <property type="molecule type" value="Genomic_DNA"/>
</dbReference>
<organism evidence="1 2">
    <name type="scientific">Dendrolimus kikuchii</name>
    <dbReference type="NCBI Taxonomy" id="765133"/>
    <lineage>
        <taxon>Eukaryota</taxon>
        <taxon>Metazoa</taxon>
        <taxon>Ecdysozoa</taxon>
        <taxon>Arthropoda</taxon>
        <taxon>Hexapoda</taxon>
        <taxon>Insecta</taxon>
        <taxon>Pterygota</taxon>
        <taxon>Neoptera</taxon>
        <taxon>Endopterygota</taxon>
        <taxon>Lepidoptera</taxon>
        <taxon>Glossata</taxon>
        <taxon>Ditrysia</taxon>
        <taxon>Bombycoidea</taxon>
        <taxon>Lasiocampidae</taxon>
        <taxon>Dendrolimus</taxon>
    </lineage>
</organism>